<dbReference type="InterPro" id="IPR036388">
    <property type="entry name" value="WH-like_DNA-bd_sf"/>
</dbReference>
<dbReference type="Proteomes" id="UP000300067">
    <property type="component" value="Chromosome"/>
</dbReference>
<dbReference type="AlphaFoldDB" id="A0A4P8R2I5"/>
<name>A0A4P8R2I5_METMZ</name>
<proteinExistence type="predicted"/>
<gene>
    <name evidence="1" type="ORF">DKM28_11575</name>
</gene>
<accession>A0A4P8R2I5</accession>
<reference evidence="1 2" key="1">
    <citation type="submission" date="2018-05" db="EMBL/GenBank/DDBJ databases">
        <title>Methanosarcina gilichinskyana sp. nov., a novel methanogenic archaeon isolated from Holocene permafrost, North East Russia.</title>
        <authorList>
            <person name="Oshurkova V."/>
            <person name="Meer M."/>
            <person name="Bochkareva O."/>
            <person name="Shcherbakova V."/>
        </authorList>
    </citation>
    <scope>NUCLEOTIDE SEQUENCE [LARGE SCALE GENOMIC DNA]</scope>
    <source>
        <strain evidence="1 2">JL01</strain>
    </source>
</reference>
<evidence type="ECO:0000313" key="2">
    <source>
        <dbReference type="Proteomes" id="UP000300067"/>
    </source>
</evidence>
<protein>
    <submittedName>
        <fullName evidence="1">Uncharacterized protein</fullName>
    </submittedName>
</protein>
<organism evidence="1 2">
    <name type="scientific">Methanosarcina mazei</name>
    <name type="common">Methanosarcina frisia</name>
    <dbReference type="NCBI Taxonomy" id="2209"/>
    <lineage>
        <taxon>Archaea</taxon>
        <taxon>Methanobacteriati</taxon>
        <taxon>Methanobacteriota</taxon>
        <taxon>Stenosarchaea group</taxon>
        <taxon>Methanomicrobia</taxon>
        <taxon>Methanosarcinales</taxon>
        <taxon>Methanosarcinaceae</taxon>
        <taxon>Methanosarcina</taxon>
    </lineage>
</organism>
<sequence length="416" mass="49077">MARKKGEISQSGVKQKIIIYILKKNGPLEESKIRESLKREDKKINQGNINRHLHELEDLKCIKLTQTKKGRREYNLWDITSIQNLESIRSQLHEIQLNKYEKSLAILLHKFGIDQKSSRYVYFFILLLSSPSFFNACMNTDVKTLHSRAREIFNHGKGFKEEKRIEELLNDCNAKHIKGKLNVELPKERFREMMEELAQKNDEILEEYAWRVCGCYSEQARERKKSKLTGDNSVIQAIKRNRSQNPSLFPLEPIPWIESFYMKFRENIPELSKIEIKTILKTPDEYQNMCLEMEEILSLMRDQNKTFNRSYLDLLFEHFYYQDILDGTASTDEITFAQNSKKIIEEYEKSGDDVDIIDKLDKLILNEMRNISWVISKHKMPSILQNISDNPEVVLHNLLNLYGYQSILEKLEKSPS</sequence>
<dbReference type="SUPFAM" id="SSF46785">
    <property type="entry name" value="Winged helix' DNA-binding domain"/>
    <property type="match status" value="1"/>
</dbReference>
<evidence type="ECO:0000313" key="1">
    <source>
        <dbReference type="EMBL" id="QCR16560.1"/>
    </source>
</evidence>
<dbReference type="InterPro" id="IPR036390">
    <property type="entry name" value="WH_DNA-bd_sf"/>
</dbReference>
<dbReference type="EMBL" id="CP029709">
    <property type="protein sequence ID" value="QCR16560.1"/>
    <property type="molecule type" value="Genomic_DNA"/>
</dbReference>
<dbReference type="Gene3D" id="1.10.10.10">
    <property type="entry name" value="Winged helix-like DNA-binding domain superfamily/Winged helix DNA-binding domain"/>
    <property type="match status" value="1"/>
</dbReference>
<dbReference type="RefSeq" id="WP_137726751.1">
    <property type="nucleotide sequence ID" value="NZ_CP029709.1"/>
</dbReference>